<comment type="caution">
    <text evidence="2">The sequence shown here is derived from an EMBL/GenBank/DDBJ whole genome shotgun (WGS) entry which is preliminary data.</text>
</comment>
<evidence type="ECO:0000313" key="2">
    <source>
        <dbReference type="EMBL" id="PPK84634.1"/>
    </source>
</evidence>
<keyword evidence="2" id="KW-0121">Carboxypeptidase</keyword>
<organism evidence="2 3">
    <name type="scientific">Neolewinella xylanilytica</name>
    <dbReference type="NCBI Taxonomy" id="1514080"/>
    <lineage>
        <taxon>Bacteria</taxon>
        <taxon>Pseudomonadati</taxon>
        <taxon>Bacteroidota</taxon>
        <taxon>Saprospiria</taxon>
        <taxon>Saprospirales</taxon>
        <taxon>Lewinellaceae</taxon>
        <taxon>Neolewinella</taxon>
    </lineage>
</organism>
<reference evidence="2 3" key="1">
    <citation type="submission" date="2018-02" db="EMBL/GenBank/DDBJ databases">
        <title>Genomic Encyclopedia of Archaeal and Bacterial Type Strains, Phase II (KMG-II): from individual species to whole genera.</title>
        <authorList>
            <person name="Goeker M."/>
        </authorList>
    </citation>
    <scope>NUCLEOTIDE SEQUENCE [LARGE SCALE GENOMIC DNA]</scope>
    <source>
        <strain evidence="2 3">DSM 29526</strain>
    </source>
</reference>
<dbReference type="EMBL" id="PTJC01000007">
    <property type="protein sequence ID" value="PPK84634.1"/>
    <property type="molecule type" value="Genomic_DNA"/>
</dbReference>
<dbReference type="InterPro" id="IPR043741">
    <property type="entry name" value="DUF5686"/>
</dbReference>
<dbReference type="Gene3D" id="2.60.40.1120">
    <property type="entry name" value="Carboxypeptidase-like, regulatory domain"/>
    <property type="match status" value="1"/>
</dbReference>
<dbReference type="Pfam" id="PF18939">
    <property type="entry name" value="DUF5686"/>
    <property type="match status" value="1"/>
</dbReference>
<dbReference type="Proteomes" id="UP000237662">
    <property type="component" value="Unassembled WGS sequence"/>
</dbReference>
<gene>
    <name evidence="2" type="ORF">CLV84_3796</name>
</gene>
<dbReference type="AlphaFoldDB" id="A0A2S6I0Y6"/>
<dbReference type="RefSeq" id="WP_104421354.1">
    <property type="nucleotide sequence ID" value="NZ_PTJC01000007.1"/>
</dbReference>
<dbReference type="InterPro" id="IPR008969">
    <property type="entry name" value="CarboxyPept-like_regulatory"/>
</dbReference>
<keyword evidence="2" id="KW-0378">Hydrolase</keyword>
<protein>
    <submittedName>
        <fullName evidence="2">Carboxypeptidase-like protein</fullName>
    </submittedName>
</protein>
<keyword evidence="1" id="KW-0732">Signal</keyword>
<accession>A0A2S6I0Y6</accession>
<evidence type="ECO:0000256" key="1">
    <source>
        <dbReference type="SAM" id="SignalP"/>
    </source>
</evidence>
<dbReference type="Pfam" id="PF13715">
    <property type="entry name" value="CarbopepD_reg_2"/>
    <property type="match status" value="1"/>
</dbReference>
<dbReference type="GO" id="GO:0004180">
    <property type="term" value="F:carboxypeptidase activity"/>
    <property type="evidence" value="ECO:0007669"/>
    <property type="project" value="UniProtKB-KW"/>
</dbReference>
<keyword evidence="3" id="KW-1185">Reference proteome</keyword>
<sequence length="876" mass="99652">MKLRFPLFYLCLLSGLSLVNGQTLSGRITDENTGEPLPYASIYLQQLGTGATTNVEGRYELRLKPGRNTLVFQYLGYQTQVIEVQSGRDNLDVSLLPEALQLDEVQVISGAEDLSYSVIRRAIAKADYHRNQLDRYSADVYLKGIGKVDKIPGLLKKLAPKEERQEIEEVVGRSFTSETTSKITYERPNTFTEEVVSRYVVGEENFAVSGYVFSSFYQPEVAGMVSPLSPKAFGYYKFEHDGVFADQGELINKIRVIPRSKGEGVFEGDIYIVQDDWSLHSLDLRTYSTGFTIDLKINYNEVEDHIWLPTTTAIAASGGLLGIKLSIQYIANTSNYDIELNPDLGGYIEVIDEKTQPDVAAATRRENRTQGYENTLEEGGELTRKELRQLLRSYEEEEQEKQEEPEVVSNYTFTDDSVKTIRDSAAWEAVRPIPLTAEEIAGYRYQDSVAQVEKLDSIAESRGQPTVAENYKRKKPVPGWLRWDWMPDAVFNPVEGYAVGVKLTKRINRTVREDTSEHKVRMGDFSIRSRYGFAWDRLSWELGYSNWSNESNKGRYTLTGGRYLSQFNNSPAIDPIINSFTALVFGDNYARLYERAYGEATYRKRYSDALSLGGRLRYEDRRLVTNQTNHRWGGDEEFTYADNNPFNEETGEITQVRNAALVTVSAAWRPGLKYIVRNGRRQLVDGSAPTVGLLVESGIPSIGESASDFTRLQASYRHKFEAGPRGSVHLLLRGGAFIDKTYVDFPDYRHFATSEIFLTRLDPIGSYRLLPYYRNSTAEEYAEVYAHYQFRKFLLTQIFELHLMGLKEDLFVNYLYTPSSDHYTEVGYSLDNILRVLRLEFVAAFRDGAYDDFGVRLSVTTTFFGNDNAGTETVEF</sequence>
<name>A0A2S6I0Y6_9BACT</name>
<keyword evidence="2" id="KW-0645">Protease</keyword>
<dbReference type="OrthoDB" id="983143at2"/>
<evidence type="ECO:0000313" key="3">
    <source>
        <dbReference type="Proteomes" id="UP000237662"/>
    </source>
</evidence>
<feature type="chain" id="PRO_5015584119" evidence="1">
    <location>
        <begin position="22"/>
        <end position="876"/>
    </location>
</feature>
<dbReference type="SUPFAM" id="SSF49464">
    <property type="entry name" value="Carboxypeptidase regulatory domain-like"/>
    <property type="match status" value="1"/>
</dbReference>
<proteinExistence type="predicted"/>
<feature type="signal peptide" evidence="1">
    <location>
        <begin position="1"/>
        <end position="21"/>
    </location>
</feature>